<dbReference type="GO" id="GO:1905515">
    <property type="term" value="P:non-motile cilium assembly"/>
    <property type="evidence" value="ECO:0007669"/>
    <property type="project" value="TreeGrafter"/>
</dbReference>
<keyword evidence="4" id="KW-0460">Magnesium</keyword>
<evidence type="ECO:0000256" key="5">
    <source>
        <dbReference type="SAM" id="MobiDB-lite"/>
    </source>
</evidence>
<dbReference type="GO" id="GO:0097500">
    <property type="term" value="P:receptor localization to non-motile cilium"/>
    <property type="evidence" value="ECO:0007669"/>
    <property type="project" value="TreeGrafter"/>
</dbReference>
<feature type="binding site" evidence="4">
    <location>
        <position position="75"/>
    </location>
    <ligand>
        <name>Mg(2+)</name>
        <dbReference type="ChEBI" id="CHEBI:18420"/>
    </ligand>
</feature>
<dbReference type="AlphaFoldDB" id="A0A3B3STV1"/>
<accession>A0A3B3STV1</accession>
<dbReference type="SMART" id="SM00177">
    <property type="entry name" value="ARF"/>
    <property type="match status" value="1"/>
</dbReference>
<dbReference type="PROSITE" id="PS51417">
    <property type="entry name" value="ARF"/>
    <property type="match status" value="1"/>
</dbReference>
<dbReference type="PANTHER" id="PTHR46090">
    <property type="entry name" value="ADP-RIBOSYLATION FACTOR-LIKE PROTEIN 13B"/>
    <property type="match status" value="1"/>
</dbReference>
<evidence type="ECO:0000256" key="2">
    <source>
        <dbReference type="ARBA" id="ARBA00023134"/>
    </source>
</evidence>
<evidence type="ECO:0000256" key="3">
    <source>
        <dbReference type="PIRSR" id="PIRSR606689-1"/>
    </source>
</evidence>
<dbReference type="PANTHER" id="PTHR46090:SF4">
    <property type="entry name" value="ADP RIBOSYLATION FACTOR LIKE GTPASE 13A"/>
    <property type="match status" value="1"/>
</dbReference>
<evidence type="ECO:0000313" key="7">
    <source>
        <dbReference type="Proteomes" id="UP000261540"/>
    </source>
</evidence>
<dbReference type="GO" id="GO:0046872">
    <property type="term" value="F:metal ion binding"/>
    <property type="evidence" value="ECO:0007669"/>
    <property type="project" value="UniProtKB-KW"/>
</dbReference>
<dbReference type="InterPro" id="IPR006689">
    <property type="entry name" value="Small_GTPase_ARF/SAR"/>
</dbReference>
<name>A0A3B3STV1_9TELE</name>
<dbReference type="Proteomes" id="UP000261540">
    <property type="component" value="Unplaced"/>
</dbReference>
<evidence type="ECO:0000256" key="1">
    <source>
        <dbReference type="ARBA" id="ARBA00022741"/>
    </source>
</evidence>
<dbReference type="GO" id="GO:0060170">
    <property type="term" value="C:ciliary membrane"/>
    <property type="evidence" value="ECO:0007669"/>
    <property type="project" value="TreeGrafter"/>
</dbReference>
<keyword evidence="7" id="KW-1185">Reference proteome</keyword>
<feature type="compositionally biased region" description="Basic and acidic residues" evidence="5">
    <location>
        <begin position="331"/>
        <end position="343"/>
    </location>
</feature>
<dbReference type="GO" id="GO:0005525">
    <property type="term" value="F:GTP binding"/>
    <property type="evidence" value="ECO:0007669"/>
    <property type="project" value="UniProtKB-KW"/>
</dbReference>
<dbReference type="SMART" id="SM00178">
    <property type="entry name" value="SAR"/>
    <property type="match status" value="1"/>
</dbReference>
<dbReference type="GO" id="GO:0003924">
    <property type="term" value="F:GTPase activity"/>
    <property type="evidence" value="ECO:0007669"/>
    <property type="project" value="InterPro"/>
</dbReference>
<keyword evidence="2 3" id="KW-0342">GTP-binding</keyword>
<feature type="compositionally biased region" description="Basic and acidic residues" evidence="5">
    <location>
        <begin position="375"/>
        <end position="390"/>
    </location>
</feature>
<dbReference type="InterPro" id="IPR051995">
    <property type="entry name" value="Ciliary_GTPase"/>
</dbReference>
<feature type="binding site" evidence="3">
    <location>
        <begin position="51"/>
        <end position="58"/>
    </location>
    <ligand>
        <name>GTP</name>
        <dbReference type="ChEBI" id="CHEBI:37565"/>
    </ligand>
</feature>
<feature type="binding site" evidence="4">
    <location>
        <position position="58"/>
    </location>
    <ligand>
        <name>Mg(2+)</name>
        <dbReference type="ChEBI" id="CHEBI:18420"/>
    </ligand>
</feature>
<dbReference type="InterPro" id="IPR027417">
    <property type="entry name" value="P-loop_NTPase"/>
</dbReference>
<dbReference type="Ensembl" id="ENSPKIT00000015008.1">
    <property type="protein sequence ID" value="ENSPKIP00000034109.1"/>
    <property type="gene ID" value="ENSPKIG00000013558.1"/>
</dbReference>
<dbReference type="PRINTS" id="PR00328">
    <property type="entry name" value="SAR1GTPBP"/>
</dbReference>
<dbReference type="GeneTree" id="ENSGT00940000161284"/>
<feature type="binding site" evidence="3">
    <location>
        <position position="97"/>
    </location>
    <ligand>
        <name>GTP</name>
        <dbReference type="ChEBI" id="CHEBI:37565"/>
    </ligand>
</feature>
<feature type="region of interest" description="Disordered" evidence="5">
    <location>
        <begin position="228"/>
        <end position="289"/>
    </location>
</feature>
<dbReference type="Pfam" id="PF00025">
    <property type="entry name" value="Arf"/>
    <property type="match status" value="1"/>
</dbReference>
<reference evidence="6" key="1">
    <citation type="submission" date="2025-08" db="UniProtKB">
        <authorList>
            <consortium name="Ensembl"/>
        </authorList>
    </citation>
    <scope>IDENTIFICATION</scope>
</reference>
<keyword evidence="4" id="KW-0479">Metal-binding</keyword>
<dbReference type="SUPFAM" id="SSF52540">
    <property type="entry name" value="P-loop containing nucleoside triphosphate hydrolases"/>
    <property type="match status" value="1"/>
</dbReference>
<dbReference type="FunFam" id="3.40.50.300:FF:000415">
    <property type="entry name" value="ADP-ribosylation factor-like GTPase 13B"/>
    <property type="match status" value="1"/>
</dbReference>
<reference evidence="6" key="2">
    <citation type="submission" date="2025-09" db="UniProtKB">
        <authorList>
            <consortium name="Ensembl"/>
        </authorList>
    </citation>
    <scope>IDENTIFICATION</scope>
</reference>
<proteinExistence type="predicted"/>
<protein>
    <submittedName>
        <fullName evidence="6">ADP-ribosylation factor-like 13A</fullName>
    </submittedName>
</protein>
<feature type="compositionally biased region" description="Basic residues" evidence="5">
    <location>
        <begin position="391"/>
        <end position="405"/>
    </location>
</feature>
<dbReference type="STRING" id="1676925.ENSPKIP00000034109"/>
<feature type="region of interest" description="Disordered" evidence="5">
    <location>
        <begin position="316"/>
        <end position="409"/>
    </location>
</feature>
<feature type="compositionally biased region" description="Basic and acidic residues" evidence="5">
    <location>
        <begin position="228"/>
        <end position="252"/>
    </location>
</feature>
<feature type="compositionally biased region" description="Basic residues" evidence="5">
    <location>
        <begin position="355"/>
        <end position="365"/>
    </location>
</feature>
<dbReference type="GO" id="GO:0097730">
    <property type="term" value="C:non-motile cilium"/>
    <property type="evidence" value="ECO:0007669"/>
    <property type="project" value="TreeGrafter"/>
</dbReference>
<evidence type="ECO:0000256" key="4">
    <source>
        <dbReference type="PIRSR" id="PIRSR606689-2"/>
    </source>
</evidence>
<sequence>MVNDFLLYKLKRRWSLMCGSHLSMFNLMSSCCNWITKLQQPVRKVTVLMVGLDNAGKTSTIRGILKAPPRDLGPTSGCVRTELRVDNFLVTLLDVGGGRESRGAWRQLCGEAHGIIFVVDSSDGQRVPEARGLLTDVLQQARVARKPLLLLANKQDKMDALLVSDLMEALSLEKLVNQSRSPCHIEPSSALVDVRRWTDRKTLRGLRWLLRAVSLDYTDLCARIARDSKRPAEREEREKRAAAEKGPRRSPEEQTNTSKKHLQHGEDLTGKEKKMTKKSTGGKQHPIQNIMKAERSLKKNMKENQVKIRDAVNSRRAARRKWGEEEEEEEVKGRAEIGQRGDTEETSSGALVPKMRGKTKRKMKIVMKDTLVLPESEKKEEPRAKKGEVRSKKKKKSVNVKKKNKINSEGVSAAYSQPVDLSATFDLYRKAILALKAHPEQNKGGSSC</sequence>
<evidence type="ECO:0000313" key="6">
    <source>
        <dbReference type="Ensembl" id="ENSPKIP00000034109.1"/>
    </source>
</evidence>
<keyword evidence="1 3" id="KW-0547">Nucleotide-binding</keyword>
<feature type="compositionally biased region" description="Basic and acidic residues" evidence="5">
    <location>
        <begin position="263"/>
        <end position="273"/>
    </location>
</feature>
<dbReference type="Gene3D" id="3.40.50.300">
    <property type="entry name" value="P-loop containing nucleotide triphosphate hydrolases"/>
    <property type="match status" value="1"/>
</dbReference>
<organism evidence="6 7">
    <name type="scientific">Paramormyrops kingsleyae</name>
    <dbReference type="NCBI Taxonomy" id="1676925"/>
    <lineage>
        <taxon>Eukaryota</taxon>
        <taxon>Metazoa</taxon>
        <taxon>Chordata</taxon>
        <taxon>Craniata</taxon>
        <taxon>Vertebrata</taxon>
        <taxon>Euteleostomi</taxon>
        <taxon>Actinopterygii</taxon>
        <taxon>Neopterygii</taxon>
        <taxon>Teleostei</taxon>
        <taxon>Osteoglossocephala</taxon>
        <taxon>Osteoglossomorpha</taxon>
        <taxon>Osteoglossiformes</taxon>
        <taxon>Mormyridae</taxon>
        <taxon>Paramormyrops</taxon>
    </lineage>
</organism>
<feature type="binding site" evidence="3">
    <location>
        <begin position="153"/>
        <end position="156"/>
    </location>
    <ligand>
        <name>GTP</name>
        <dbReference type="ChEBI" id="CHEBI:37565"/>
    </ligand>
</feature>